<name>A0A1V6LNK0_9FLAO</name>
<dbReference type="OrthoDB" id="8482296at2"/>
<evidence type="ECO:0000313" key="3">
    <source>
        <dbReference type="Proteomes" id="UP000191680"/>
    </source>
</evidence>
<sequence>MTTTRLNLFFLWVLLHNCSLLTAQTTSSFELNTNDLFYAEVYDNIFRGHFEHVDIAPESSDFTSIFHLYLNTFGKQCPSYLPQDKVKIMKKVCAEERVESNAYGMELSRTCIRWEWVWTGLYAKPDLYAAKVDLENRMREKSLELLHDMIMDDNKMGNTVDMAHKAKGLALDMATFFTQNACNGKAVLRFEENMKRYALGQESIRIKEVSKYTLAKETGGPTGTQDFTKLLDDLIEDQAKTWMMNKYIGGSITNVKEHAKDANGKPLEISANYKYSGWGNGNGAVRVTFENGLPKCIYFADFPQNCKKPNATILATYAKGNYTE</sequence>
<dbReference type="Proteomes" id="UP000191680">
    <property type="component" value="Unassembled WGS sequence"/>
</dbReference>
<comment type="caution">
    <text evidence="2">The sequence shown here is derived from an EMBL/GenBank/DDBJ whole genome shotgun (WGS) entry which is preliminary data.</text>
</comment>
<dbReference type="RefSeq" id="WP_080319791.1">
    <property type="nucleotide sequence ID" value="NZ_MTBC01000011.1"/>
</dbReference>
<dbReference type="EMBL" id="MTBC01000011">
    <property type="protein sequence ID" value="OQD41743.1"/>
    <property type="molecule type" value="Genomic_DNA"/>
</dbReference>
<evidence type="ECO:0000313" key="2">
    <source>
        <dbReference type="EMBL" id="OQD41743.1"/>
    </source>
</evidence>
<organism evidence="2 3">
    <name type="scientific">Croceivirga radicis</name>
    <dbReference type="NCBI Taxonomy" id="1929488"/>
    <lineage>
        <taxon>Bacteria</taxon>
        <taxon>Pseudomonadati</taxon>
        <taxon>Bacteroidota</taxon>
        <taxon>Flavobacteriia</taxon>
        <taxon>Flavobacteriales</taxon>
        <taxon>Flavobacteriaceae</taxon>
        <taxon>Croceivirga</taxon>
    </lineage>
</organism>
<feature type="chain" id="PRO_5012618843" evidence="1">
    <location>
        <begin position="24"/>
        <end position="324"/>
    </location>
</feature>
<reference evidence="2 3" key="1">
    <citation type="submission" date="2016-12" db="EMBL/GenBank/DDBJ databases">
        <authorList>
            <person name="Song W.-J."/>
            <person name="Kurnit D.M."/>
        </authorList>
    </citation>
    <scope>NUCLEOTIDE SEQUENCE [LARGE SCALE GENOMIC DNA]</scope>
    <source>
        <strain evidence="2 3">HSG9</strain>
    </source>
</reference>
<evidence type="ECO:0000256" key="1">
    <source>
        <dbReference type="SAM" id="SignalP"/>
    </source>
</evidence>
<dbReference type="AlphaFoldDB" id="A0A1V6LNK0"/>
<accession>A0A1V6LNK0</accession>
<gene>
    <name evidence="2" type="ORF">BUL40_14180</name>
</gene>
<protein>
    <submittedName>
        <fullName evidence="2">Uncharacterized protein</fullName>
    </submittedName>
</protein>
<proteinExistence type="predicted"/>
<keyword evidence="3" id="KW-1185">Reference proteome</keyword>
<keyword evidence="1" id="KW-0732">Signal</keyword>
<feature type="signal peptide" evidence="1">
    <location>
        <begin position="1"/>
        <end position="23"/>
    </location>
</feature>